<reference evidence="3 4" key="1">
    <citation type="submission" date="2020-08" db="EMBL/GenBank/DDBJ databases">
        <title>Sequencing the genomes of 1000 actinobacteria strains.</title>
        <authorList>
            <person name="Klenk H.-P."/>
        </authorList>
    </citation>
    <scope>NUCLEOTIDE SEQUENCE [LARGE SCALE GENOMIC DNA]</scope>
    <source>
        <strain evidence="3 4">DSM 43582</strain>
    </source>
</reference>
<dbReference type="Pfam" id="PF13575">
    <property type="entry name" value="DUF4135"/>
    <property type="match status" value="1"/>
</dbReference>
<dbReference type="Pfam" id="PF05147">
    <property type="entry name" value="LANC_like"/>
    <property type="match status" value="1"/>
</dbReference>
<name>A0A7W9ULH1_9NOCA</name>
<evidence type="ECO:0000259" key="2">
    <source>
        <dbReference type="Pfam" id="PF13575"/>
    </source>
</evidence>
<dbReference type="InterPro" id="IPR017146">
    <property type="entry name" value="Lanti_2_LanM"/>
</dbReference>
<protein>
    <submittedName>
        <fullName evidence="3">Type 2 lantibiotic biosynthesis protein LanM</fullName>
    </submittedName>
</protein>
<feature type="binding site" evidence="1">
    <location>
        <position position="971"/>
    </location>
    <ligand>
        <name>Zn(2+)</name>
        <dbReference type="ChEBI" id="CHEBI:29105"/>
    </ligand>
</feature>
<evidence type="ECO:0000256" key="1">
    <source>
        <dbReference type="PIRSR" id="PIRSR607822-1"/>
    </source>
</evidence>
<dbReference type="PIRSF" id="PIRSF037228">
    <property type="entry name" value="Lant_mod_RumM"/>
    <property type="match status" value="1"/>
</dbReference>
<dbReference type="PRINTS" id="PR01950">
    <property type="entry name" value="LANCSUPER"/>
</dbReference>
<evidence type="ECO:0000313" key="4">
    <source>
        <dbReference type="Proteomes" id="UP000540412"/>
    </source>
</evidence>
<feature type="domain" description="Lantibiotic biosynthesis protein dehydration" evidence="2">
    <location>
        <begin position="189"/>
        <end position="563"/>
    </location>
</feature>
<dbReference type="Gene3D" id="1.50.10.10">
    <property type="match status" value="1"/>
</dbReference>
<comment type="caution">
    <text evidence="3">The sequence shown here is derived from an EMBL/GenBank/DDBJ whole genome shotgun (WGS) entry which is preliminary data.</text>
</comment>
<evidence type="ECO:0000313" key="3">
    <source>
        <dbReference type="EMBL" id="MBB5917357.1"/>
    </source>
</evidence>
<dbReference type="PRINTS" id="PR01955">
    <property type="entry name" value="LANCFRANKIA"/>
</dbReference>
<dbReference type="SMART" id="SM01260">
    <property type="entry name" value="LANC_like"/>
    <property type="match status" value="1"/>
</dbReference>
<accession>A0A7W9ULH1</accession>
<dbReference type="GO" id="GO:0031179">
    <property type="term" value="P:peptide modification"/>
    <property type="evidence" value="ECO:0007669"/>
    <property type="project" value="InterPro"/>
</dbReference>
<dbReference type="InterPro" id="IPR007822">
    <property type="entry name" value="LANC-like"/>
</dbReference>
<keyword evidence="1" id="KW-0862">Zinc</keyword>
<dbReference type="GO" id="GO:0005975">
    <property type="term" value="P:carbohydrate metabolic process"/>
    <property type="evidence" value="ECO:0007669"/>
    <property type="project" value="InterPro"/>
</dbReference>
<gene>
    <name evidence="3" type="ORF">BJY24_006269</name>
</gene>
<dbReference type="CDD" id="cd04792">
    <property type="entry name" value="LanM-like"/>
    <property type="match status" value="1"/>
</dbReference>
<dbReference type="InterPro" id="IPR025410">
    <property type="entry name" value="Lant_dehyd"/>
</dbReference>
<keyword evidence="1" id="KW-0479">Metal-binding</keyword>
<proteinExistence type="predicted"/>
<dbReference type="AlphaFoldDB" id="A0A7W9ULH1"/>
<dbReference type="NCBIfam" id="TIGR03897">
    <property type="entry name" value="lanti_2_LanM"/>
    <property type="match status" value="1"/>
</dbReference>
<dbReference type="RefSeq" id="WP_157185603.1">
    <property type="nucleotide sequence ID" value="NZ_JACHIT010000002.1"/>
</dbReference>
<dbReference type="EMBL" id="JACHIT010000002">
    <property type="protein sequence ID" value="MBB5917357.1"/>
    <property type="molecule type" value="Genomic_DNA"/>
</dbReference>
<organism evidence="3 4">
    <name type="scientific">Nocardia transvalensis</name>
    <dbReference type="NCBI Taxonomy" id="37333"/>
    <lineage>
        <taxon>Bacteria</taxon>
        <taxon>Bacillati</taxon>
        <taxon>Actinomycetota</taxon>
        <taxon>Actinomycetes</taxon>
        <taxon>Mycobacteriales</taxon>
        <taxon>Nocardiaceae</taxon>
        <taxon>Nocardia</taxon>
    </lineage>
</organism>
<sequence length="1054" mass="113699">MTGDAAARLARWRRAVPFEADASGGAAVPGAVLDGDELWRLRLATAGLDEDRLLTLLAADTTDRDTAAAVDLLCRGVSAPDATRRPFLAATGELLVRLREELAARVCELSAGSANFAARIRDPDLLVSAMVEEGIAGTVDTMLHRSMVSELARERAANSLAGETSAERFDSFVKNFADPDRRRSFYGRYPLLAQRIVVVTGRWRTAAEELLTRLATDLPHMSELGAPPDIGPVVAVRTGLGDLHRGARSVARIEFESGWKVVYKPRPSAVDAHFQDLVAWIGHRVPGLRLRIVRCLDRGAYGWMEFVESRPCADTRELRTFYRRQGALLALLYILHANDISAENLIAAGDQPVLVDLETLLQPRIDALRHAGRTPAETAAADLVTGSVIHAGLLPSGQSGWAELSGMSITDGPATSSVRIAHVEGGGTDEMRIRLRQAELPRARNQPNRVPGTVRLRDYTEEVVTGFREVYDVLHRRRAELIAPGGPLTAFRGDEVRVLLRDTSTYGMILGMSFHPRLLRDRWDQERHLDLLWREIATKPGLAAATEGERHALWHCDIPVFSARVEEAAVVDDRGEVVLREGVTSGWRTATDILDRLGPDDLARQLWLIRACLLTNGVRWDQPVVLARDSHTPAATPADDGSLLALASSVADRLAELAVEDSDGAVWLGVHTTAGTNWEVGEVGPDLYSGGLGIALFLAHYAEVSGETEHRARARRAVATALRQIDRGHLARGGGELGLLGLGGAVYALSELGTLWQDDGLLSAAVHLAQSMPRLIDEDEEFAVMDGSAGALLGLAALARSGRGGAIRDIARRAADRLVCTQGDTASGAAWLPRRMRELGIVRRPLAGYGHGASGVASALACAAEILGDATYLDAALRAVRYERELFDVDRNNWRDIRELTDAEGFALERRGDWTATEGNSIAWCHGAAGIGLARLHLLRHIDAAQLRADLDTAVETTLHGGFGNGHSLCHGDFGSLELAATVAAERSDDALWRRLRRHAATVAGDIARRGPRCGLYRDLEVPGLYTGLAGIGFGALRVSALPGGPGPLIGSAH</sequence>
<dbReference type="InterPro" id="IPR012341">
    <property type="entry name" value="6hp_glycosidase-like_sf"/>
</dbReference>
<dbReference type="Proteomes" id="UP000540412">
    <property type="component" value="Unassembled WGS sequence"/>
</dbReference>
<dbReference type="SUPFAM" id="SSF158745">
    <property type="entry name" value="LanC-like"/>
    <property type="match status" value="1"/>
</dbReference>
<feature type="binding site" evidence="1">
    <location>
        <position position="970"/>
    </location>
    <ligand>
        <name>Zn(2+)</name>
        <dbReference type="ChEBI" id="CHEBI:29105"/>
    </ligand>
</feature>
<feature type="binding site" evidence="1">
    <location>
        <position position="925"/>
    </location>
    <ligand>
        <name>Zn(2+)</name>
        <dbReference type="ChEBI" id="CHEBI:29105"/>
    </ligand>
</feature>
<keyword evidence="4" id="KW-1185">Reference proteome</keyword>